<dbReference type="RefSeq" id="WP_179852167.1">
    <property type="nucleotide sequence ID" value="NZ_BDDL01000094.1"/>
</dbReference>
<sequence>MSFKNVKFLNFYVKYRLAKVFPSSEISIGSTTLTWQNKSENFILSSQDLV</sequence>
<organism evidence="1 2">
    <name type="scientific">Ehrlichia ruminantium</name>
    <name type="common">heartwater rickettsia</name>
    <name type="synonym">Cowdria ruminantium</name>
    <dbReference type="NCBI Taxonomy" id="779"/>
    <lineage>
        <taxon>Bacteria</taxon>
        <taxon>Pseudomonadati</taxon>
        <taxon>Pseudomonadota</taxon>
        <taxon>Alphaproteobacteria</taxon>
        <taxon>Rickettsiales</taxon>
        <taxon>Anaplasmataceae</taxon>
        <taxon>Ehrlichia</taxon>
    </lineage>
</organism>
<evidence type="ECO:0000313" key="2">
    <source>
        <dbReference type="Proteomes" id="UP000092677"/>
    </source>
</evidence>
<gene>
    <name evidence="1" type="ORF">EHRUM2_08410</name>
</gene>
<dbReference type="Proteomes" id="UP000092677">
    <property type="component" value="Unassembled WGS sequence"/>
</dbReference>
<proteinExistence type="predicted"/>
<evidence type="ECO:0000313" key="1">
    <source>
        <dbReference type="EMBL" id="GAT77614.1"/>
    </source>
</evidence>
<protein>
    <submittedName>
        <fullName evidence="1">Putative membrane protein</fullName>
    </submittedName>
</protein>
<comment type="caution">
    <text evidence="1">The sequence shown here is derived from an EMBL/GenBank/DDBJ whole genome shotgun (WGS) entry which is preliminary data.</text>
</comment>
<dbReference type="EMBL" id="BDDL01000094">
    <property type="protein sequence ID" value="GAT77614.1"/>
    <property type="molecule type" value="Genomic_DNA"/>
</dbReference>
<dbReference type="AlphaFoldDB" id="A0A170S4K9"/>
<reference evidence="2" key="1">
    <citation type="submission" date="2016-05" db="EMBL/GenBank/DDBJ databases">
        <title>Draft genome sequences of four strains of Ehrlichia ruminantium, a tick-borne pathogen of ruminants, isolated from Zimbabwe, The Gambia and Ghana.</title>
        <authorList>
            <person name="Nakao R."/>
            <person name="Jongejan F."/>
            <person name="Sugimoto C."/>
        </authorList>
    </citation>
    <scope>NUCLEOTIDE SEQUENCE [LARGE SCALE GENOMIC DNA]</scope>
    <source>
        <strain evidence="2">Kerr Seringe</strain>
    </source>
</reference>
<name>A0A170S4K9_EHRRU</name>
<accession>A0A170S4K9</accession>